<dbReference type="RefSeq" id="WP_407340568.1">
    <property type="nucleotide sequence ID" value="NZ_CP136862.1"/>
</dbReference>
<comment type="similarity">
    <text evidence="4">Belongs to the Fes family.</text>
</comment>
<dbReference type="PANTHER" id="PTHR48098:SF3">
    <property type="entry name" value="IRON(III) ENTEROBACTIN ESTERASE"/>
    <property type="match status" value="1"/>
</dbReference>
<keyword evidence="2" id="KW-0963">Cytoplasm</keyword>
<gene>
    <name evidence="6" type="ORF">RZS28_06750</name>
</gene>
<reference evidence="6 7" key="1">
    <citation type="submission" date="2023-10" db="EMBL/GenBank/DDBJ databases">
        <title>Novel methanotroph of the genus Methylocapsa from a subarctic wetland.</title>
        <authorList>
            <person name="Belova S.E."/>
            <person name="Oshkin I.Y."/>
            <person name="Miroshnikov K."/>
            <person name="Dedysh S.N."/>
        </authorList>
    </citation>
    <scope>NUCLEOTIDE SEQUENCE [LARGE SCALE GENOMIC DNA]</scope>
    <source>
        <strain evidence="6 7">RX1</strain>
    </source>
</reference>
<proteinExistence type="inferred from homology"/>
<dbReference type="InterPro" id="IPR000801">
    <property type="entry name" value="Esterase-like"/>
</dbReference>
<dbReference type="InterPro" id="IPR050583">
    <property type="entry name" value="Mycobacterial_A85_antigen"/>
</dbReference>
<dbReference type="InterPro" id="IPR029058">
    <property type="entry name" value="AB_hydrolase_fold"/>
</dbReference>
<evidence type="ECO:0000313" key="6">
    <source>
        <dbReference type="EMBL" id="WOJ90979.1"/>
    </source>
</evidence>
<accession>A0ABZ0HX62</accession>
<evidence type="ECO:0000256" key="2">
    <source>
        <dbReference type="ARBA" id="ARBA00022490"/>
    </source>
</evidence>
<sequence length="424" mass="47445">MIVAERVLGYLHPLLAGLADAPGDEPAFWGRMADERTPLIEPDPASPGFSLVTYVFRDPDAAHVVFDDTRFPQEVSDFVMERIPGTGVWHTTYRYRNDVRAAYYFQPNMPLVSVNCDETEYVAFWEFLRGVPSKPDPNARETFVSCAGDGLPDNVASILSLLDAPDQSIIEERPGLARGRVEEYLLKSEVLSNDRRIWVYTPPGYASDERAYPLIVVFDGAAALSVMPTPRILDNLLADGRIAPAVAAFIGNANDRSRAVELACNEDFAQFIETELIPWVRDRYGVSRDPKDAFVTGSSYGGLAALWLGLRLPHLIGNVISQSASLWWGPGVDLEKPPSLWRYTPGWLTDQYASAPRLPLRIWMEVGLMELEDRMVRTNRRMAAVLREKGYDALTYSEFAAGHDWSHWRVSLAQALTLMLPPIP</sequence>
<keyword evidence="3 6" id="KW-0378">Hydrolase</keyword>
<evidence type="ECO:0000256" key="1">
    <source>
        <dbReference type="ARBA" id="ARBA00004496"/>
    </source>
</evidence>
<dbReference type="InterPro" id="IPR013783">
    <property type="entry name" value="Ig-like_fold"/>
</dbReference>
<dbReference type="SUPFAM" id="SSF81296">
    <property type="entry name" value="E set domains"/>
    <property type="match status" value="1"/>
</dbReference>
<dbReference type="InterPro" id="IPR014756">
    <property type="entry name" value="Ig_E-set"/>
</dbReference>
<dbReference type="InterPro" id="IPR021764">
    <property type="entry name" value="Enterochelin_esterase_N"/>
</dbReference>
<keyword evidence="7" id="KW-1185">Reference proteome</keyword>
<dbReference type="EMBL" id="CP136862">
    <property type="protein sequence ID" value="WOJ90979.1"/>
    <property type="molecule type" value="Genomic_DNA"/>
</dbReference>
<comment type="subcellular location">
    <subcellularLocation>
        <location evidence="1">Cytoplasm</location>
    </subcellularLocation>
</comment>
<dbReference type="Pfam" id="PF00756">
    <property type="entry name" value="Esterase"/>
    <property type="match status" value="1"/>
</dbReference>
<evidence type="ECO:0000313" key="7">
    <source>
        <dbReference type="Proteomes" id="UP001626536"/>
    </source>
</evidence>
<dbReference type="Gene3D" id="2.60.40.10">
    <property type="entry name" value="Immunoglobulins"/>
    <property type="match status" value="1"/>
</dbReference>
<dbReference type="Gene3D" id="3.40.50.1820">
    <property type="entry name" value="alpha/beta hydrolase"/>
    <property type="match status" value="1"/>
</dbReference>
<dbReference type="Pfam" id="PF11806">
    <property type="entry name" value="Enterochelin_N"/>
    <property type="match status" value="1"/>
</dbReference>
<evidence type="ECO:0000256" key="3">
    <source>
        <dbReference type="ARBA" id="ARBA00022801"/>
    </source>
</evidence>
<dbReference type="PANTHER" id="PTHR48098">
    <property type="entry name" value="ENTEROCHELIN ESTERASE-RELATED"/>
    <property type="match status" value="1"/>
</dbReference>
<name>A0ABZ0HX62_9HYPH</name>
<evidence type="ECO:0000259" key="5">
    <source>
        <dbReference type="Pfam" id="PF11806"/>
    </source>
</evidence>
<dbReference type="GO" id="GO:0016787">
    <property type="term" value="F:hydrolase activity"/>
    <property type="evidence" value="ECO:0007669"/>
    <property type="project" value="UniProtKB-KW"/>
</dbReference>
<protein>
    <submittedName>
        <fullName evidence="6">Alpha/beta hydrolase-fold protein</fullName>
    </submittedName>
</protein>
<organism evidence="6 7">
    <name type="scientific">Methylocapsa polymorpha</name>
    <dbReference type="NCBI Taxonomy" id="3080828"/>
    <lineage>
        <taxon>Bacteria</taxon>
        <taxon>Pseudomonadati</taxon>
        <taxon>Pseudomonadota</taxon>
        <taxon>Alphaproteobacteria</taxon>
        <taxon>Hyphomicrobiales</taxon>
        <taxon>Beijerinckiaceae</taxon>
        <taxon>Methylocapsa</taxon>
    </lineage>
</organism>
<dbReference type="SUPFAM" id="SSF53474">
    <property type="entry name" value="alpha/beta-Hydrolases"/>
    <property type="match status" value="1"/>
</dbReference>
<feature type="domain" description="Enterochelin esterase N-terminal" evidence="5">
    <location>
        <begin position="52"/>
        <end position="168"/>
    </location>
</feature>
<evidence type="ECO:0000256" key="4">
    <source>
        <dbReference type="ARBA" id="ARBA00024201"/>
    </source>
</evidence>
<dbReference type="Proteomes" id="UP001626536">
    <property type="component" value="Chromosome"/>
</dbReference>